<dbReference type="Pfam" id="PF01882">
    <property type="entry name" value="DUF58"/>
    <property type="match status" value="1"/>
</dbReference>
<dbReference type="EMBL" id="CP058214">
    <property type="protein sequence ID" value="QPC45385.1"/>
    <property type="molecule type" value="Genomic_DNA"/>
</dbReference>
<dbReference type="KEGG" id="kmn:HW532_17060"/>
<evidence type="ECO:0000313" key="3">
    <source>
        <dbReference type="Proteomes" id="UP000593594"/>
    </source>
</evidence>
<name>A0A7S8C8K5_9HYPH</name>
<organism evidence="2 3">
    <name type="scientific">Kaustia mangrovi</name>
    <dbReference type="NCBI Taxonomy" id="2593653"/>
    <lineage>
        <taxon>Bacteria</taxon>
        <taxon>Pseudomonadati</taxon>
        <taxon>Pseudomonadota</taxon>
        <taxon>Alphaproteobacteria</taxon>
        <taxon>Hyphomicrobiales</taxon>
        <taxon>Parvibaculaceae</taxon>
        <taxon>Kaustia</taxon>
    </lineage>
</organism>
<accession>A0A7S8C8K5</accession>
<gene>
    <name evidence="2" type="ORF">HW532_17060</name>
</gene>
<dbReference type="PANTHER" id="PTHR33608:SF6">
    <property type="entry name" value="BLL2464 PROTEIN"/>
    <property type="match status" value="1"/>
</dbReference>
<dbReference type="InterPro" id="IPR002881">
    <property type="entry name" value="DUF58"/>
</dbReference>
<protein>
    <submittedName>
        <fullName evidence="2">DUF58 domain-containing protein</fullName>
    </submittedName>
</protein>
<reference evidence="2 3" key="1">
    <citation type="submission" date="2020-06" db="EMBL/GenBank/DDBJ databases">
        <title>Genome sequence of 2 isolates from Red Sea Mangroves.</title>
        <authorList>
            <person name="Sefrji F."/>
            <person name="Michoud G."/>
            <person name="Merlino G."/>
            <person name="Daffonchio D."/>
        </authorList>
    </citation>
    <scope>NUCLEOTIDE SEQUENCE [LARGE SCALE GENOMIC DNA]</scope>
    <source>
        <strain evidence="2 3">R1DC25</strain>
    </source>
</reference>
<sequence length="318" mass="35443">MAFDLKRTASPAPAFDSPLRLSEEAERLSRAYPPLLIEADRVAHTVAQGLHGRRRAGVGETFWQFRQYRPGDETARIDWRRSGRSDSLFVRENEWEAANTVWLWVNLDKGMGFHSHLSHTTKAERAGVLTLALAQLMIAAGERVGLMGAELAPSHHRLTLRRLAAWLVEHGSDPGAGDQDGLPPVTRLQRFSNLVLVSDFLVEPDALAERLSMLAARDVRGHLVQVLDPAEETLPYEGRKEFAEMGGPLKLMIGRTESLRSAYRQRLAAHRDALRELARRLGWSFTVHHTDQPPQRALLTLYGLMSGDPSTGSVRANG</sequence>
<dbReference type="Proteomes" id="UP000593594">
    <property type="component" value="Chromosome"/>
</dbReference>
<dbReference type="AlphaFoldDB" id="A0A7S8C8K5"/>
<proteinExistence type="predicted"/>
<keyword evidence="3" id="KW-1185">Reference proteome</keyword>
<feature type="domain" description="DUF58" evidence="1">
    <location>
        <begin position="65"/>
        <end position="272"/>
    </location>
</feature>
<evidence type="ECO:0000259" key="1">
    <source>
        <dbReference type="Pfam" id="PF01882"/>
    </source>
</evidence>
<dbReference type="PANTHER" id="PTHR33608">
    <property type="entry name" value="BLL2464 PROTEIN"/>
    <property type="match status" value="1"/>
</dbReference>
<evidence type="ECO:0000313" key="2">
    <source>
        <dbReference type="EMBL" id="QPC45385.1"/>
    </source>
</evidence>